<dbReference type="RefSeq" id="WP_330086440.1">
    <property type="nucleotide sequence ID" value="NZ_JAUGZK010000002.1"/>
</dbReference>
<dbReference type="Pfam" id="PF00588">
    <property type="entry name" value="SpoU_methylase"/>
    <property type="match status" value="1"/>
</dbReference>
<comment type="caution">
    <text evidence="5">The sequence shown here is derived from an EMBL/GenBank/DDBJ whole genome shotgun (WGS) entry which is preliminary data.</text>
</comment>
<evidence type="ECO:0000313" key="6">
    <source>
        <dbReference type="Proteomes" id="UP001339167"/>
    </source>
</evidence>
<dbReference type="SUPFAM" id="SSF75217">
    <property type="entry name" value="alpha/beta knot"/>
    <property type="match status" value="1"/>
</dbReference>
<dbReference type="InterPro" id="IPR029064">
    <property type="entry name" value="Ribosomal_eL30-like_sf"/>
</dbReference>
<evidence type="ECO:0000256" key="2">
    <source>
        <dbReference type="ARBA" id="ARBA00022603"/>
    </source>
</evidence>
<dbReference type="Gene3D" id="3.30.1330.30">
    <property type="match status" value="1"/>
</dbReference>
<dbReference type="EMBL" id="JAUGZK010000002">
    <property type="protein sequence ID" value="MEE2023075.1"/>
    <property type="molecule type" value="Genomic_DNA"/>
</dbReference>
<sequence length="258" mass="27927">MISHKWAKQIKSLHLKKNRKAEQQFIVEGEKAVLEVLASGWRVPALFATEGFLQQHPEAIQTALQVHTCSSEDLVKVGTFTSNDAALALVSMPQWPSFQATPEQWTLVLDNINDPGNLGTIIRIADWYGIQHILCSANTADCYNPKVVAAAKGSFLRVQLHYLALPEVLANSHLPVYGAYLGGENIHQLSLTKPGGFIVLGNEANGISKEVGQCISRKITIPAFGDAESLNVGIAAAIICDNLQRLTAAGELGYTEAN</sequence>
<dbReference type="Pfam" id="PF22435">
    <property type="entry name" value="MRM3-like_sub_bind"/>
    <property type="match status" value="1"/>
</dbReference>
<dbReference type="PANTHER" id="PTHR43191">
    <property type="entry name" value="RRNA METHYLTRANSFERASE 3"/>
    <property type="match status" value="1"/>
</dbReference>
<evidence type="ECO:0000259" key="4">
    <source>
        <dbReference type="SMART" id="SM00967"/>
    </source>
</evidence>
<dbReference type="InterPro" id="IPR013123">
    <property type="entry name" value="SpoU_subst-bd"/>
</dbReference>
<gene>
    <name evidence="5" type="ORF">QWF21_02370</name>
</gene>
<dbReference type="InterPro" id="IPR051259">
    <property type="entry name" value="rRNA_Methyltransferase"/>
</dbReference>
<dbReference type="SUPFAM" id="SSF55315">
    <property type="entry name" value="L30e-like"/>
    <property type="match status" value="1"/>
</dbReference>
<dbReference type="InterPro" id="IPR029026">
    <property type="entry name" value="tRNA_m1G_MTases_N"/>
</dbReference>
<dbReference type="InterPro" id="IPR053888">
    <property type="entry name" value="MRM3-like_sub_bind"/>
</dbReference>
<accession>A0ABU7JC66</accession>
<dbReference type="InterPro" id="IPR001537">
    <property type="entry name" value="SpoU_MeTrfase"/>
</dbReference>
<comment type="similarity">
    <text evidence="1">Belongs to the class IV-like SAM-binding methyltransferase superfamily. RNA methyltransferase TrmH family.</text>
</comment>
<evidence type="ECO:0000313" key="5">
    <source>
        <dbReference type="EMBL" id="MEE2023075.1"/>
    </source>
</evidence>
<proteinExistence type="inferred from homology"/>
<dbReference type="GO" id="GO:0032259">
    <property type="term" value="P:methylation"/>
    <property type="evidence" value="ECO:0007669"/>
    <property type="project" value="UniProtKB-KW"/>
</dbReference>
<reference evidence="5 6" key="1">
    <citation type="submission" date="2023-06" db="EMBL/GenBank/DDBJ databases">
        <title>Alkalimonas sp., MEB004 an alkaliphilic bacterium isolated from Lonar Lake, India.</title>
        <authorList>
            <person name="Joshi A."/>
            <person name="Thite S."/>
        </authorList>
    </citation>
    <scope>NUCLEOTIDE SEQUENCE [LARGE SCALE GENOMIC DNA]</scope>
    <source>
        <strain evidence="5 6">MEB004</strain>
    </source>
</reference>
<evidence type="ECO:0000256" key="1">
    <source>
        <dbReference type="ARBA" id="ARBA00007228"/>
    </source>
</evidence>
<name>A0ABU7JC66_9GAMM</name>
<dbReference type="Proteomes" id="UP001339167">
    <property type="component" value="Unassembled WGS sequence"/>
</dbReference>
<dbReference type="InterPro" id="IPR029028">
    <property type="entry name" value="Alpha/beta_knot_MTases"/>
</dbReference>
<evidence type="ECO:0000256" key="3">
    <source>
        <dbReference type="ARBA" id="ARBA00022679"/>
    </source>
</evidence>
<dbReference type="CDD" id="cd18109">
    <property type="entry name" value="SpoU-like_RNA-MTase"/>
    <property type="match status" value="1"/>
</dbReference>
<dbReference type="Gene3D" id="3.40.1280.10">
    <property type="match status" value="1"/>
</dbReference>
<protein>
    <submittedName>
        <fullName evidence="5">RNA methyltransferase</fullName>
    </submittedName>
</protein>
<dbReference type="GO" id="GO:0008168">
    <property type="term" value="F:methyltransferase activity"/>
    <property type="evidence" value="ECO:0007669"/>
    <property type="project" value="UniProtKB-KW"/>
</dbReference>
<feature type="domain" description="RNA 2-O ribose methyltransferase substrate binding" evidence="4">
    <location>
        <begin position="26"/>
        <end position="96"/>
    </location>
</feature>
<dbReference type="SMART" id="SM00967">
    <property type="entry name" value="SpoU_sub_bind"/>
    <property type="match status" value="1"/>
</dbReference>
<keyword evidence="2 5" id="KW-0489">Methyltransferase</keyword>
<dbReference type="PANTHER" id="PTHR43191:SF2">
    <property type="entry name" value="RRNA METHYLTRANSFERASE 3, MITOCHONDRIAL"/>
    <property type="match status" value="1"/>
</dbReference>
<keyword evidence="6" id="KW-1185">Reference proteome</keyword>
<keyword evidence="3" id="KW-0808">Transferase</keyword>
<organism evidence="5 6">
    <name type="scientific">Alkalimonas mucilaginosa</name>
    <dbReference type="NCBI Taxonomy" id="3057676"/>
    <lineage>
        <taxon>Bacteria</taxon>
        <taxon>Pseudomonadati</taxon>
        <taxon>Pseudomonadota</taxon>
        <taxon>Gammaproteobacteria</taxon>
        <taxon>Alkalimonas</taxon>
    </lineage>
</organism>